<dbReference type="InterPro" id="IPR023772">
    <property type="entry name" value="DNA-bd_HTH_TetR-type_CS"/>
</dbReference>
<evidence type="ECO:0000259" key="6">
    <source>
        <dbReference type="PROSITE" id="PS50977"/>
    </source>
</evidence>
<proteinExistence type="predicted"/>
<dbReference type="Proteomes" id="UP000771797">
    <property type="component" value="Unassembled WGS sequence"/>
</dbReference>
<dbReference type="SUPFAM" id="SSF48498">
    <property type="entry name" value="Tetracyclin repressor-like, C-terminal domain"/>
    <property type="match status" value="1"/>
</dbReference>
<keyword evidence="8" id="KW-1185">Reference proteome</keyword>
<keyword evidence="4" id="KW-0804">Transcription</keyword>
<feature type="domain" description="HTH tetR-type" evidence="6">
    <location>
        <begin position="32"/>
        <end position="92"/>
    </location>
</feature>
<dbReference type="PANTHER" id="PTHR30055:SF175">
    <property type="entry name" value="HTH-TYPE TRANSCRIPTIONAL REPRESSOR KSTR2"/>
    <property type="match status" value="1"/>
</dbReference>
<dbReference type="PROSITE" id="PS50977">
    <property type="entry name" value="HTH_TETR_2"/>
    <property type="match status" value="1"/>
</dbReference>
<protein>
    <submittedName>
        <fullName evidence="7">TetR family transcriptional regulator</fullName>
    </submittedName>
</protein>
<evidence type="ECO:0000256" key="1">
    <source>
        <dbReference type="ARBA" id="ARBA00022491"/>
    </source>
</evidence>
<dbReference type="Pfam" id="PF00440">
    <property type="entry name" value="TetR_N"/>
    <property type="match status" value="1"/>
</dbReference>
<evidence type="ECO:0000313" key="8">
    <source>
        <dbReference type="Proteomes" id="UP000771797"/>
    </source>
</evidence>
<dbReference type="PANTHER" id="PTHR30055">
    <property type="entry name" value="HTH-TYPE TRANSCRIPTIONAL REGULATOR RUTR"/>
    <property type="match status" value="1"/>
</dbReference>
<dbReference type="PRINTS" id="PR00455">
    <property type="entry name" value="HTHTETR"/>
</dbReference>
<dbReference type="RefSeq" id="WP_133490148.1">
    <property type="nucleotide sequence ID" value="NZ_AQPF01000008.1"/>
</dbReference>
<dbReference type="InterPro" id="IPR041490">
    <property type="entry name" value="KstR2_TetR_C"/>
</dbReference>
<dbReference type="InterPro" id="IPR009057">
    <property type="entry name" value="Homeodomain-like_sf"/>
</dbReference>
<reference evidence="7 8" key="1">
    <citation type="submission" date="2012-09" db="EMBL/GenBank/DDBJ databases">
        <title>Genome Sequence of alkane-degrading Bacterium Alcanivorax sp. 6-D-6.</title>
        <authorList>
            <person name="Lai Q."/>
            <person name="Shao Z."/>
        </authorList>
    </citation>
    <scope>NUCLEOTIDE SEQUENCE [LARGE SCALE GENOMIC DNA]</scope>
    <source>
        <strain evidence="7 8">6-D-6</strain>
    </source>
</reference>
<evidence type="ECO:0000313" key="7">
    <source>
        <dbReference type="EMBL" id="KAF0806566.1"/>
    </source>
</evidence>
<feature type="DNA-binding region" description="H-T-H motif" evidence="5">
    <location>
        <begin position="55"/>
        <end position="74"/>
    </location>
</feature>
<keyword evidence="2" id="KW-0805">Transcription regulation</keyword>
<evidence type="ECO:0000256" key="3">
    <source>
        <dbReference type="ARBA" id="ARBA00023125"/>
    </source>
</evidence>
<dbReference type="Gene3D" id="1.10.357.10">
    <property type="entry name" value="Tetracycline Repressor, domain 2"/>
    <property type="match status" value="1"/>
</dbReference>
<name>A0ABQ6Y9W2_9GAMM</name>
<evidence type="ECO:0000256" key="2">
    <source>
        <dbReference type="ARBA" id="ARBA00023015"/>
    </source>
</evidence>
<keyword evidence="3 5" id="KW-0238">DNA-binding</keyword>
<dbReference type="SUPFAM" id="SSF46689">
    <property type="entry name" value="Homeodomain-like"/>
    <property type="match status" value="1"/>
</dbReference>
<dbReference type="EMBL" id="AQPF01000008">
    <property type="protein sequence ID" value="KAF0806566.1"/>
    <property type="molecule type" value="Genomic_DNA"/>
</dbReference>
<comment type="caution">
    <text evidence="7">The sequence shown here is derived from an EMBL/GenBank/DDBJ whole genome shotgun (WGS) entry which is preliminary data.</text>
</comment>
<dbReference type="Pfam" id="PF17932">
    <property type="entry name" value="TetR_C_24"/>
    <property type="match status" value="1"/>
</dbReference>
<organism evidence="7 8">
    <name type="scientific">Alcanivorax xiamenensis</name>
    <dbReference type="NCBI Taxonomy" id="1177156"/>
    <lineage>
        <taxon>Bacteria</taxon>
        <taxon>Pseudomonadati</taxon>
        <taxon>Pseudomonadota</taxon>
        <taxon>Gammaproteobacteria</taxon>
        <taxon>Oceanospirillales</taxon>
        <taxon>Alcanivoracaceae</taxon>
        <taxon>Alcanivorax</taxon>
    </lineage>
</organism>
<dbReference type="InterPro" id="IPR036271">
    <property type="entry name" value="Tet_transcr_reg_TetR-rel_C_sf"/>
</dbReference>
<dbReference type="InterPro" id="IPR001647">
    <property type="entry name" value="HTH_TetR"/>
</dbReference>
<evidence type="ECO:0000256" key="5">
    <source>
        <dbReference type="PROSITE-ProRule" id="PRU00335"/>
    </source>
</evidence>
<dbReference type="InterPro" id="IPR050109">
    <property type="entry name" value="HTH-type_TetR-like_transc_reg"/>
</dbReference>
<dbReference type="Gene3D" id="1.10.10.60">
    <property type="entry name" value="Homeodomain-like"/>
    <property type="match status" value="1"/>
</dbReference>
<sequence>MSGDADKRADAAEMKLAASPWKPFEARRRERDVKRGAVLRVAVSLFLEQGYDRTSLNEVAERLNITKPALYNYFRSKEEILVECYRLGQEKAMAGIERILAKPDTGLVRLRALIRHYCEVMTLDFGQCLVRVDDHVLSALARDQVREGKRLIDRYFRDFLTSGMEDGSIKPCDVRLTVFAITGAINWVGHWYRADGEMTAREIGDTYAMQLTGSLAVEET</sequence>
<accession>A0ABQ6Y9W2</accession>
<gene>
    <name evidence="7" type="ORF">A6D6_01564</name>
</gene>
<evidence type="ECO:0000256" key="4">
    <source>
        <dbReference type="ARBA" id="ARBA00023163"/>
    </source>
</evidence>
<keyword evidence="1" id="KW-0678">Repressor</keyword>
<dbReference type="PROSITE" id="PS01081">
    <property type="entry name" value="HTH_TETR_1"/>
    <property type="match status" value="1"/>
</dbReference>